<sequence length="500" mass="55027">MDDPLHAICQEFEINDDRFKAIVNGFCEEYIHGLNTPSASGLATMIPSYVTQLPTGHERGTFLALDLGGSHLRVSAVELQGAGAVVVIKEVRRTISNAQRTGTVDVFFDWIADAVHGLLVELRMIHRRLAMGVSWSFPLDLSTGKVLRMGKGFTLEGIDGQDLATLFHDAFKRKALQVVVTAILNDAVGALVAHAYKQPKTAGALIYGTGVNAAYSEKVARIGKLSHSTDNETKNKAKNKNRNKNNHLASTGGGMMLLNTELDIFGNPSYLPLTRFDISLDQSHSQPEFQTYEKMMSGAYLGELTRLIAMELIDQHYLFDGHVPTELHEPWQYTTAAMSEFEGRKSDEERLLHFNMSFPHVSSSRSSQDGAKSMSESCYSPTLQDAHRFGCICRTVSSRAAALLAAAIISLIEQQQITDDNVYIGINGSTYEKYPLMPERIQAAIDRWYGGKKQVHIDIANDGASIGGALVAMMYAPKSSNVTSVAEWRSMMMILSFHPA</sequence>
<evidence type="ECO:0000256" key="3">
    <source>
        <dbReference type="ARBA" id="ARBA00022741"/>
    </source>
</evidence>
<evidence type="ECO:0000256" key="6">
    <source>
        <dbReference type="RuleBase" id="RU362007"/>
    </source>
</evidence>
<dbReference type="PRINTS" id="PR00475">
    <property type="entry name" value="HEXOKINASE"/>
</dbReference>
<evidence type="ECO:0000256" key="5">
    <source>
        <dbReference type="ARBA" id="ARBA00022840"/>
    </source>
</evidence>
<dbReference type="Pfam" id="PF00349">
    <property type="entry name" value="Hexokinase_1"/>
    <property type="match status" value="1"/>
</dbReference>
<keyword evidence="11" id="KW-1185">Reference proteome</keyword>
<dbReference type="EC" id="2.7.1.-" evidence="6"/>
<dbReference type="GO" id="GO:0006013">
    <property type="term" value="P:mannose metabolic process"/>
    <property type="evidence" value="ECO:0007669"/>
    <property type="project" value="TreeGrafter"/>
</dbReference>
<protein>
    <recommendedName>
        <fullName evidence="6">Phosphotransferase</fullName>
        <ecNumber evidence="6">2.7.1.-</ecNumber>
    </recommendedName>
</protein>
<dbReference type="GO" id="GO:0005739">
    <property type="term" value="C:mitochondrion"/>
    <property type="evidence" value="ECO:0007669"/>
    <property type="project" value="TreeGrafter"/>
</dbReference>
<name>A0A1X2HV69_SYNRA</name>
<dbReference type="GO" id="GO:0005524">
    <property type="term" value="F:ATP binding"/>
    <property type="evidence" value="ECO:0007669"/>
    <property type="project" value="UniProtKB-UniRule"/>
</dbReference>
<evidence type="ECO:0000313" key="11">
    <source>
        <dbReference type="Proteomes" id="UP000242180"/>
    </source>
</evidence>
<dbReference type="SUPFAM" id="SSF53067">
    <property type="entry name" value="Actin-like ATPase domain"/>
    <property type="match status" value="2"/>
</dbReference>
<dbReference type="GO" id="GO:0005536">
    <property type="term" value="F:D-glucose binding"/>
    <property type="evidence" value="ECO:0007669"/>
    <property type="project" value="InterPro"/>
</dbReference>
<evidence type="ECO:0000259" key="8">
    <source>
        <dbReference type="Pfam" id="PF00349"/>
    </source>
</evidence>
<evidence type="ECO:0000256" key="7">
    <source>
        <dbReference type="SAM" id="MobiDB-lite"/>
    </source>
</evidence>
<dbReference type="EMBL" id="MCGN01000001">
    <property type="protein sequence ID" value="ORZ03443.1"/>
    <property type="molecule type" value="Genomic_DNA"/>
</dbReference>
<keyword evidence="4 6" id="KW-0418">Kinase</keyword>
<gene>
    <name evidence="10" type="ORF">BCR43DRAFT_560138</name>
</gene>
<dbReference type="GO" id="GO:0004340">
    <property type="term" value="F:glucokinase activity"/>
    <property type="evidence" value="ECO:0007669"/>
    <property type="project" value="TreeGrafter"/>
</dbReference>
<dbReference type="Proteomes" id="UP000242180">
    <property type="component" value="Unassembled WGS sequence"/>
</dbReference>
<dbReference type="InParanoid" id="A0A1X2HV69"/>
<evidence type="ECO:0000256" key="4">
    <source>
        <dbReference type="ARBA" id="ARBA00022777"/>
    </source>
</evidence>
<comment type="similarity">
    <text evidence="1 6">Belongs to the hexokinase family.</text>
</comment>
<dbReference type="PANTHER" id="PTHR19443">
    <property type="entry name" value="HEXOKINASE"/>
    <property type="match status" value="1"/>
</dbReference>
<dbReference type="UniPathway" id="UPA00109">
    <property type="reaction ID" value="UER00180"/>
</dbReference>
<evidence type="ECO:0000256" key="2">
    <source>
        <dbReference type="ARBA" id="ARBA00022679"/>
    </source>
</evidence>
<dbReference type="OMA" id="HIAPNDP"/>
<dbReference type="GO" id="GO:0006096">
    <property type="term" value="P:glycolytic process"/>
    <property type="evidence" value="ECO:0007669"/>
    <property type="project" value="UniProtKB-UniPathway"/>
</dbReference>
<keyword evidence="2 6" id="KW-0808">Transferase</keyword>
<dbReference type="Gene3D" id="3.40.367.20">
    <property type="match status" value="1"/>
</dbReference>
<dbReference type="InterPro" id="IPR022672">
    <property type="entry name" value="Hexokinase_N"/>
</dbReference>
<dbReference type="InterPro" id="IPR001312">
    <property type="entry name" value="Hexokinase"/>
</dbReference>
<dbReference type="AlphaFoldDB" id="A0A1X2HV69"/>
<proteinExistence type="inferred from homology"/>
<dbReference type="Gene3D" id="1.10.287.1250">
    <property type="match status" value="1"/>
</dbReference>
<reference evidence="10 11" key="1">
    <citation type="submission" date="2016-07" db="EMBL/GenBank/DDBJ databases">
        <title>Pervasive Adenine N6-methylation of Active Genes in Fungi.</title>
        <authorList>
            <consortium name="DOE Joint Genome Institute"/>
            <person name="Mondo S.J."/>
            <person name="Dannebaum R.O."/>
            <person name="Kuo R.C."/>
            <person name="Labutti K."/>
            <person name="Haridas S."/>
            <person name="Kuo A."/>
            <person name="Salamov A."/>
            <person name="Ahrendt S.R."/>
            <person name="Lipzen A."/>
            <person name="Sullivan W."/>
            <person name="Andreopoulos W.B."/>
            <person name="Clum A."/>
            <person name="Lindquist E."/>
            <person name="Daum C."/>
            <person name="Ramamoorthy G.K."/>
            <person name="Gryganskyi A."/>
            <person name="Culley D."/>
            <person name="Magnuson J.K."/>
            <person name="James T.Y."/>
            <person name="O'Malley M.A."/>
            <person name="Stajich J.E."/>
            <person name="Spatafora J.W."/>
            <person name="Visel A."/>
            <person name="Grigoriev I.V."/>
        </authorList>
    </citation>
    <scope>NUCLEOTIDE SEQUENCE [LARGE SCALE GENOMIC DNA]</scope>
    <source>
        <strain evidence="10 11">NRRL 2496</strain>
    </source>
</reference>
<feature type="region of interest" description="Disordered" evidence="7">
    <location>
        <begin position="226"/>
        <end position="249"/>
    </location>
</feature>
<accession>A0A1X2HV69</accession>
<dbReference type="GO" id="GO:0008865">
    <property type="term" value="F:fructokinase activity"/>
    <property type="evidence" value="ECO:0007669"/>
    <property type="project" value="TreeGrafter"/>
</dbReference>
<dbReference type="PROSITE" id="PS51748">
    <property type="entry name" value="HEXOKINASE_2"/>
    <property type="match status" value="1"/>
</dbReference>
<dbReference type="GO" id="GO:0005829">
    <property type="term" value="C:cytosol"/>
    <property type="evidence" value="ECO:0007669"/>
    <property type="project" value="TreeGrafter"/>
</dbReference>
<feature type="compositionally biased region" description="Basic residues" evidence="7">
    <location>
        <begin position="236"/>
        <end position="245"/>
    </location>
</feature>
<dbReference type="GO" id="GO:0001678">
    <property type="term" value="P:intracellular glucose homeostasis"/>
    <property type="evidence" value="ECO:0007669"/>
    <property type="project" value="InterPro"/>
</dbReference>
<feature type="domain" description="Hexokinase N-terminal" evidence="8">
    <location>
        <begin position="5"/>
        <end position="196"/>
    </location>
</feature>
<feature type="domain" description="Hexokinase C-terminal" evidence="9">
    <location>
        <begin position="204"/>
        <end position="474"/>
    </location>
</feature>
<dbReference type="STRING" id="13706.A0A1X2HV69"/>
<keyword evidence="6" id="KW-0324">Glycolysis</keyword>
<organism evidence="10 11">
    <name type="scientific">Syncephalastrum racemosum</name>
    <name type="common">Filamentous fungus</name>
    <dbReference type="NCBI Taxonomy" id="13706"/>
    <lineage>
        <taxon>Eukaryota</taxon>
        <taxon>Fungi</taxon>
        <taxon>Fungi incertae sedis</taxon>
        <taxon>Mucoromycota</taxon>
        <taxon>Mucoromycotina</taxon>
        <taxon>Mucoromycetes</taxon>
        <taxon>Mucorales</taxon>
        <taxon>Syncephalastraceae</taxon>
        <taxon>Syncephalastrum</taxon>
    </lineage>
</organism>
<dbReference type="InterPro" id="IPR043129">
    <property type="entry name" value="ATPase_NBD"/>
</dbReference>
<dbReference type="InterPro" id="IPR022673">
    <property type="entry name" value="Hexokinase_C"/>
</dbReference>
<dbReference type="GO" id="GO:0006006">
    <property type="term" value="P:glucose metabolic process"/>
    <property type="evidence" value="ECO:0007669"/>
    <property type="project" value="TreeGrafter"/>
</dbReference>
<evidence type="ECO:0000313" key="10">
    <source>
        <dbReference type="EMBL" id="ORZ03443.1"/>
    </source>
</evidence>
<evidence type="ECO:0000256" key="1">
    <source>
        <dbReference type="ARBA" id="ARBA00009225"/>
    </source>
</evidence>
<dbReference type="Pfam" id="PF03727">
    <property type="entry name" value="Hexokinase_2"/>
    <property type="match status" value="1"/>
</dbReference>
<dbReference type="Gene3D" id="3.30.420.40">
    <property type="match status" value="1"/>
</dbReference>
<keyword evidence="3 6" id="KW-0547">Nucleotide-binding</keyword>
<dbReference type="OrthoDB" id="419537at2759"/>
<dbReference type="GO" id="GO:0019158">
    <property type="term" value="F:mannokinase activity"/>
    <property type="evidence" value="ECO:0007669"/>
    <property type="project" value="TreeGrafter"/>
</dbReference>
<comment type="caution">
    <text evidence="10">The sequence shown here is derived from an EMBL/GenBank/DDBJ whole genome shotgun (WGS) entry which is preliminary data.</text>
</comment>
<evidence type="ECO:0000259" key="9">
    <source>
        <dbReference type="Pfam" id="PF03727"/>
    </source>
</evidence>
<dbReference type="PANTHER" id="PTHR19443:SF24">
    <property type="entry name" value="PHOSPHOTRANSFERASE"/>
    <property type="match status" value="1"/>
</dbReference>
<keyword evidence="5 6" id="KW-0067">ATP-binding</keyword>